<sequence length="643" mass="72175">MAKISAFILAAGEGRRLRPATLFRPKALVPFCGVPLLELVTSYLNELGMSDMVVNASYQGDRVYETCQRLQHRHGWDLRVSAEPRLLNQGGGLRYGIRLVPEAEHILVHNVDVILDYDLRQLIAAHIAQQAAVTVLLIPNRGPCSVSLDGQGQILRFRDPQHGRYTFSGIHIFRRDILNYLDPDQDAPDIIDAYQRALDAGENVQAVVASRNVYWSDIGTAAEYIRAHGDIADCSLGFHTLLRQAQAEQARRRFELELKGVQCTGALGIGLEVGVPAGSQIHNVVLWDYTRLPRPLLYADGIFVGDDVRPPKAVDDARQPDPRIYLSLGVDPAACKLTPLAKQGSGRKYSRLGCGDRSWVWCAYNPDRRENAGFSAISDFLFRLGVRVPQVSLHLADTFEIVTRDLGQSDLQLAPQQLKEEYLFQVVEQIARLHVLGDQAVRLEELPLQKGFTKGLYDWERDYFRNNMLDACLHAPELWADAALEYCELRTILLRQPLVPIHRDLQSANIKVKDGLAYLIDFQGMRLGSAAYDLGSLLYDPYQCYDAELRQAAWREYCRQVRALGGTPPDYFVLLAAASQRLMQALGAYGKLWIKDGLQWYQQFICPGFDMLVEAAAEGEQFPAIRAMAAKGRDIAIQRLQKT</sequence>
<dbReference type="EMBL" id="JAUSVL010000001">
    <property type="protein sequence ID" value="MDQ0289934.1"/>
    <property type="molecule type" value="Genomic_DNA"/>
</dbReference>
<dbReference type="SUPFAM" id="SSF56112">
    <property type="entry name" value="Protein kinase-like (PK-like)"/>
    <property type="match status" value="1"/>
</dbReference>
<dbReference type="PANTHER" id="PTHR22572">
    <property type="entry name" value="SUGAR-1-PHOSPHATE GUANYL TRANSFERASE"/>
    <property type="match status" value="1"/>
</dbReference>
<proteinExistence type="predicted"/>
<dbReference type="SUPFAM" id="SSF53448">
    <property type="entry name" value="Nucleotide-diphospho-sugar transferases"/>
    <property type="match status" value="1"/>
</dbReference>
<dbReference type="Gene3D" id="3.30.200.20">
    <property type="entry name" value="Phosphorylase Kinase, domain 1"/>
    <property type="match status" value="1"/>
</dbReference>
<dbReference type="RefSeq" id="WP_307261371.1">
    <property type="nucleotide sequence ID" value="NZ_JAUSVL010000001.1"/>
</dbReference>
<evidence type="ECO:0000313" key="2">
    <source>
        <dbReference type="EMBL" id="MDQ0289934.1"/>
    </source>
</evidence>
<dbReference type="AlphaFoldDB" id="A0AAE3VG60"/>
<feature type="domain" description="CHK kinase-like" evidence="1">
    <location>
        <begin position="401"/>
        <end position="566"/>
    </location>
</feature>
<keyword evidence="3" id="KW-1185">Reference proteome</keyword>
<dbReference type="InterPro" id="IPR015897">
    <property type="entry name" value="CHK_kinase-like"/>
</dbReference>
<gene>
    <name evidence="2" type="ORF">J3R75_002041</name>
</gene>
<dbReference type="InterPro" id="IPR002575">
    <property type="entry name" value="Aminoglycoside_PTrfase"/>
</dbReference>
<accession>A0AAE3VG60</accession>
<dbReference type="Pfam" id="PF00483">
    <property type="entry name" value="NTP_transferase"/>
    <property type="match status" value="1"/>
</dbReference>
<dbReference type="InterPro" id="IPR005835">
    <property type="entry name" value="NTP_transferase_dom"/>
</dbReference>
<organism evidence="2 3">
    <name type="scientific">Oligosphaera ethanolica</name>
    <dbReference type="NCBI Taxonomy" id="760260"/>
    <lineage>
        <taxon>Bacteria</taxon>
        <taxon>Pseudomonadati</taxon>
        <taxon>Lentisphaerota</taxon>
        <taxon>Oligosphaeria</taxon>
        <taxon>Oligosphaerales</taxon>
        <taxon>Oligosphaeraceae</taxon>
        <taxon>Oligosphaera</taxon>
    </lineage>
</organism>
<keyword evidence="2" id="KW-0808">Transferase</keyword>
<keyword evidence="2" id="KW-0418">Kinase</keyword>
<name>A0AAE3VG60_9BACT</name>
<dbReference type="Proteomes" id="UP001238163">
    <property type="component" value="Unassembled WGS sequence"/>
</dbReference>
<dbReference type="Gene3D" id="3.90.1200.10">
    <property type="match status" value="1"/>
</dbReference>
<reference evidence="2" key="1">
    <citation type="submission" date="2023-07" db="EMBL/GenBank/DDBJ databases">
        <title>Genomic Encyclopedia of Type Strains, Phase IV (KMG-IV): sequencing the most valuable type-strain genomes for metagenomic binning, comparative biology and taxonomic classification.</title>
        <authorList>
            <person name="Goeker M."/>
        </authorList>
    </citation>
    <scope>NUCLEOTIDE SEQUENCE</scope>
    <source>
        <strain evidence="2">DSM 24202</strain>
    </source>
</reference>
<dbReference type="SMART" id="SM00587">
    <property type="entry name" value="CHK"/>
    <property type="match status" value="1"/>
</dbReference>
<evidence type="ECO:0000313" key="3">
    <source>
        <dbReference type="Proteomes" id="UP001238163"/>
    </source>
</evidence>
<protein>
    <submittedName>
        <fullName evidence="2">NDP-sugar pyrophosphorylase family protein/aminoglycoside/choline kinase family phosphotransferase</fullName>
    </submittedName>
</protein>
<comment type="caution">
    <text evidence="2">The sequence shown here is derived from an EMBL/GenBank/DDBJ whole genome shotgun (WGS) entry which is preliminary data.</text>
</comment>
<dbReference type="InterPro" id="IPR029044">
    <property type="entry name" value="Nucleotide-diphossugar_trans"/>
</dbReference>
<dbReference type="InterPro" id="IPR050486">
    <property type="entry name" value="Mannose-1P_guanyltransferase"/>
</dbReference>
<dbReference type="Gene3D" id="3.90.550.10">
    <property type="entry name" value="Spore Coat Polysaccharide Biosynthesis Protein SpsA, Chain A"/>
    <property type="match status" value="1"/>
</dbReference>
<dbReference type="InterPro" id="IPR011009">
    <property type="entry name" value="Kinase-like_dom_sf"/>
</dbReference>
<dbReference type="GO" id="GO:0016301">
    <property type="term" value="F:kinase activity"/>
    <property type="evidence" value="ECO:0007669"/>
    <property type="project" value="UniProtKB-KW"/>
</dbReference>
<dbReference type="Pfam" id="PF01636">
    <property type="entry name" value="APH"/>
    <property type="match status" value="1"/>
</dbReference>
<evidence type="ECO:0000259" key="1">
    <source>
        <dbReference type="SMART" id="SM00587"/>
    </source>
</evidence>